<accession>A0A0M0JVE2</accession>
<dbReference type="AlphaFoldDB" id="A0A0M0JVE2"/>
<keyword evidence="5" id="KW-1185">Reference proteome</keyword>
<protein>
    <recommendedName>
        <fullName evidence="3">Amidohydrolase-related domain-containing protein</fullName>
    </recommendedName>
</protein>
<evidence type="ECO:0000313" key="5">
    <source>
        <dbReference type="Proteomes" id="UP000037460"/>
    </source>
</evidence>
<dbReference type="GO" id="GO:0016787">
    <property type="term" value="F:hydrolase activity"/>
    <property type="evidence" value="ECO:0007669"/>
    <property type="project" value="InterPro"/>
</dbReference>
<dbReference type="InterPro" id="IPR032466">
    <property type="entry name" value="Metal_Hydrolase"/>
</dbReference>
<dbReference type="Proteomes" id="UP000037460">
    <property type="component" value="Unassembled WGS sequence"/>
</dbReference>
<dbReference type="PANTHER" id="PTHR21240">
    <property type="entry name" value="2-AMINO-3-CARBOXYLMUCONATE-6-SEMIALDEHYDE DECARBOXYLASE"/>
    <property type="match status" value="1"/>
</dbReference>
<dbReference type="InterPro" id="IPR006680">
    <property type="entry name" value="Amidohydro-rel"/>
</dbReference>
<dbReference type="Pfam" id="PF04909">
    <property type="entry name" value="Amidohydro_2"/>
    <property type="match status" value="1"/>
</dbReference>
<gene>
    <name evidence="4" type="ORF">Ctob_005910</name>
</gene>
<dbReference type="Gene3D" id="3.20.20.140">
    <property type="entry name" value="Metal-dependent hydrolases"/>
    <property type="match status" value="1"/>
</dbReference>
<evidence type="ECO:0000259" key="3">
    <source>
        <dbReference type="Pfam" id="PF04909"/>
    </source>
</evidence>
<name>A0A0M0JVE2_9EUKA</name>
<comment type="caution">
    <text evidence="4">The sequence shown here is derived from an EMBL/GenBank/DDBJ whole genome shotgun (WGS) entry which is preliminary data.</text>
</comment>
<evidence type="ECO:0000256" key="1">
    <source>
        <dbReference type="ARBA" id="ARBA00023239"/>
    </source>
</evidence>
<reference evidence="5" key="1">
    <citation type="journal article" date="2015" name="PLoS Genet.">
        <title>Genome Sequence and Transcriptome Analyses of Chrysochromulina tobin: Metabolic Tools for Enhanced Algal Fitness in the Prominent Order Prymnesiales (Haptophyceae).</title>
        <authorList>
            <person name="Hovde B.T."/>
            <person name="Deodato C.R."/>
            <person name="Hunsperger H.M."/>
            <person name="Ryken S.A."/>
            <person name="Yost W."/>
            <person name="Jha R.K."/>
            <person name="Patterson J."/>
            <person name="Monnat R.J. Jr."/>
            <person name="Barlow S.B."/>
            <person name="Starkenburg S.R."/>
            <person name="Cattolico R.A."/>
        </authorList>
    </citation>
    <scope>NUCLEOTIDE SEQUENCE</scope>
    <source>
        <strain evidence="5">CCMP291</strain>
    </source>
</reference>
<keyword evidence="1 2" id="KW-0456">Lyase</keyword>
<comment type="similarity">
    <text evidence="2">Belongs to the metallo-dependent hydrolases superfamily.</text>
</comment>
<dbReference type="PANTHER" id="PTHR21240:SF19">
    <property type="entry name" value="CATALYTIC_ HYDROLASE"/>
    <property type="match status" value="1"/>
</dbReference>
<dbReference type="OrthoDB" id="2135488at2759"/>
<dbReference type="GO" id="GO:0016831">
    <property type="term" value="F:carboxy-lyase activity"/>
    <property type="evidence" value="ECO:0007669"/>
    <property type="project" value="UniProtKB-KW"/>
</dbReference>
<evidence type="ECO:0000313" key="4">
    <source>
        <dbReference type="EMBL" id="KOO30317.1"/>
    </source>
</evidence>
<organism evidence="4 5">
    <name type="scientific">Chrysochromulina tobinii</name>
    <dbReference type="NCBI Taxonomy" id="1460289"/>
    <lineage>
        <taxon>Eukaryota</taxon>
        <taxon>Haptista</taxon>
        <taxon>Haptophyta</taxon>
        <taxon>Prymnesiophyceae</taxon>
        <taxon>Prymnesiales</taxon>
        <taxon>Chrysochromulinaceae</taxon>
        <taxon>Chrysochromulina</taxon>
    </lineage>
</organism>
<dbReference type="EMBL" id="JWZX01002248">
    <property type="protein sequence ID" value="KOO30317.1"/>
    <property type="molecule type" value="Genomic_DNA"/>
</dbReference>
<sequence length="250" mass="26766">MYDHSYVAHALNEHPDFFKGMGLANPTLLPDDAVAALEALHAQGFVGVRFNAGNFPAGLASPVGKALYKRAGELGMVVGVMAFKGLGPFVPALRELCEEFPATKVVIDHLGFFRQPAIGGQLGDSAQDDEVSWQGLMGLAFYPQVYVKVSALFRTSAEAPPFADLEPRVVQLLKAYSPSRLMWGSDYPFVLPGGYPLPEGITETAAAMDYTHAAKVPDQWTAPELDARARDALMGGTCAELFGFAAQPAC</sequence>
<feature type="domain" description="Amidohydrolase-related" evidence="3">
    <location>
        <begin position="2"/>
        <end position="244"/>
    </location>
</feature>
<keyword evidence="2" id="KW-0210">Decarboxylase</keyword>
<proteinExistence type="inferred from homology"/>
<dbReference type="InterPro" id="IPR032465">
    <property type="entry name" value="ACMSD"/>
</dbReference>
<evidence type="ECO:0000256" key="2">
    <source>
        <dbReference type="RuleBase" id="RU366045"/>
    </source>
</evidence>
<dbReference type="SUPFAM" id="SSF51556">
    <property type="entry name" value="Metallo-dependent hydrolases"/>
    <property type="match status" value="1"/>
</dbReference>